<feature type="domain" description="ABC transporter" evidence="1">
    <location>
        <begin position="2"/>
        <end position="52"/>
    </location>
</feature>
<dbReference type="Gene3D" id="3.40.50.300">
    <property type="entry name" value="P-loop containing nucleotide triphosphate hydrolases"/>
    <property type="match status" value="1"/>
</dbReference>
<evidence type="ECO:0000313" key="2">
    <source>
        <dbReference type="EMBL" id="SVB33258.1"/>
    </source>
</evidence>
<dbReference type="EMBL" id="UINC01037570">
    <property type="protein sequence ID" value="SVB33258.1"/>
    <property type="molecule type" value="Genomic_DNA"/>
</dbReference>
<dbReference type="GO" id="GO:0016887">
    <property type="term" value="F:ATP hydrolysis activity"/>
    <property type="evidence" value="ECO:0007669"/>
    <property type="project" value="InterPro"/>
</dbReference>
<dbReference type="InterPro" id="IPR003439">
    <property type="entry name" value="ABC_transporter-like_ATP-bd"/>
</dbReference>
<dbReference type="Pfam" id="PF00005">
    <property type="entry name" value="ABC_tran"/>
    <property type="match status" value="1"/>
</dbReference>
<accession>A0A382D495</accession>
<feature type="non-terminal residue" evidence="2">
    <location>
        <position position="53"/>
    </location>
</feature>
<proteinExistence type="predicted"/>
<dbReference type="SUPFAM" id="SSF52540">
    <property type="entry name" value="P-loop containing nucleoside triphosphate hydrolases"/>
    <property type="match status" value="1"/>
</dbReference>
<gene>
    <name evidence="2" type="ORF">METZ01_LOCUS186112</name>
</gene>
<name>A0A382D495_9ZZZZ</name>
<protein>
    <recommendedName>
        <fullName evidence="1">ABC transporter domain-containing protein</fullName>
    </recommendedName>
</protein>
<sequence>VAAGESFGLVGESGSGKSTVLRAIAGLTPGWRGAITVAGQVLRHKRDRKFHKR</sequence>
<dbReference type="InterPro" id="IPR027417">
    <property type="entry name" value="P-loop_NTPase"/>
</dbReference>
<dbReference type="AlphaFoldDB" id="A0A382D495"/>
<dbReference type="GO" id="GO:0005524">
    <property type="term" value="F:ATP binding"/>
    <property type="evidence" value="ECO:0007669"/>
    <property type="project" value="InterPro"/>
</dbReference>
<evidence type="ECO:0000259" key="1">
    <source>
        <dbReference type="Pfam" id="PF00005"/>
    </source>
</evidence>
<organism evidence="2">
    <name type="scientific">marine metagenome</name>
    <dbReference type="NCBI Taxonomy" id="408172"/>
    <lineage>
        <taxon>unclassified sequences</taxon>
        <taxon>metagenomes</taxon>
        <taxon>ecological metagenomes</taxon>
    </lineage>
</organism>
<reference evidence="2" key="1">
    <citation type="submission" date="2018-05" db="EMBL/GenBank/DDBJ databases">
        <authorList>
            <person name="Lanie J.A."/>
            <person name="Ng W.-L."/>
            <person name="Kazmierczak K.M."/>
            <person name="Andrzejewski T.M."/>
            <person name="Davidsen T.M."/>
            <person name="Wayne K.J."/>
            <person name="Tettelin H."/>
            <person name="Glass J.I."/>
            <person name="Rusch D."/>
            <person name="Podicherti R."/>
            <person name="Tsui H.-C.T."/>
            <person name="Winkler M.E."/>
        </authorList>
    </citation>
    <scope>NUCLEOTIDE SEQUENCE</scope>
</reference>
<feature type="non-terminal residue" evidence="2">
    <location>
        <position position="1"/>
    </location>
</feature>